<dbReference type="Proteomes" id="UP000004896">
    <property type="component" value="Unassembled WGS sequence"/>
</dbReference>
<dbReference type="EMBL" id="AEKO01000007">
    <property type="protein sequence ID" value="EFQ59136.1"/>
    <property type="molecule type" value="Genomic_DNA"/>
</dbReference>
<evidence type="ECO:0000313" key="2">
    <source>
        <dbReference type="EMBL" id="EFQ59136.1"/>
    </source>
</evidence>
<feature type="compositionally biased region" description="Basic and acidic residues" evidence="1">
    <location>
        <begin position="29"/>
        <end position="38"/>
    </location>
</feature>
<feature type="region of interest" description="Disordered" evidence="1">
    <location>
        <begin position="1"/>
        <end position="38"/>
    </location>
</feature>
<protein>
    <submittedName>
        <fullName evidence="2">Uncharacterized protein</fullName>
    </submittedName>
</protein>
<reference evidence="2 3" key="1">
    <citation type="submission" date="2010-10" db="EMBL/GenBank/DDBJ databases">
        <authorList>
            <person name="Durkin A.S."/>
            <person name="Madupu R."/>
            <person name="Torralba M."/>
            <person name="Gillis M."/>
            <person name="Methe B."/>
            <person name="Sutton G."/>
            <person name="Nelson K.E."/>
        </authorList>
    </citation>
    <scope>NUCLEOTIDE SEQUENCE [LARGE SCALE GENOMIC DNA]</scope>
    <source>
        <strain evidence="2 3">F0396</strain>
    </source>
</reference>
<dbReference type="AlphaFoldDB" id="E3CRV1"/>
<gene>
    <name evidence="2" type="ORF">HMPREF9192_1024</name>
</gene>
<evidence type="ECO:0000256" key="1">
    <source>
        <dbReference type="SAM" id="MobiDB-lite"/>
    </source>
</evidence>
<accession>E3CRV1</accession>
<feature type="compositionally biased region" description="Polar residues" evidence="1">
    <location>
        <begin position="10"/>
        <end position="20"/>
    </location>
</feature>
<proteinExistence type="predicted"/>
<comment type="caution">
    <text evidence="2">The sequence shown here is derived from an EMBL/GenBank/DDBJ whole genome shotgun (WGS) entry which is preliminary data.</text>
</comment>
<evidence type="ECO:0000313" key="3">
    <source>
        <dbReference type="Proteomes" id="UP000004896"/>
    </source>
</evidence>
<sequence length="38" mass="4368">MENHFDKNGDTGSSVDSITNIKMRKKQTKVNEENNQKT</sequence>
<organism evidence="2 3">
    <name type="scientific">Streptococcus vestibularis F0396</name>
    <dbReference type="NCBI Taxonomy" id="904306"/>
    <lineage>
        <taxon>Bacteria</taxon>
        <taxon>Bacillati</taxon>
        <taxon>Bacillota</taxon>
        <taxon>Bacilli</taxon>
        <taxon>Lactobacillales</taxon>
        <taxon>Streptococcaceae</taxon>
        <taxon>Streptococcus</taxon>
    </lineage>
</organism>
<name>E3CRV1_STRVE</name>